<dbReference type="Proteomes" id="UP001652445">
    <property type="component" value="Unassembled WGS sequence"/>
</dbReference>
<dbReference type="EMBL" id="JAOQIO010000094">
    <property type="protein sequence ID" value="MCU6795475.1"/>
    <property type="molecule type" value="Genomic_DNA"/>
</dbReference>
<proteinExistence type="predicted"/>
<protein>
    <submittedName>
        <fullName evidence="1">ADP-heptose synthase</fullName>
    </submittedName>
</protein>
<organism evidence="1 2">
    <name type="scientific">Paenibacillus baimaensis</name>
    <dbReference type="NCBI Taxonomy" id="2982185"/>
    <lineage>
        <taxon>Bacteria</taxon>
        <taxon>Bacillati</taxon>
        <taxon>Bacillota</taxon>
        <taxon>Bacilli</taxon>
        <taxon>Bacillales</taxon>
        <taxon>Paenibacillaceae</taxon>
        <taxon>Paenibacillus</taxon>
    </lineage>
</organism>
<evidence type="ECO:0000313" key="2">
    <source>
        <dbReference type="Proteomes" id="UP001652445"/>
    </source>
</evidence>
<keyword evidence="2" id="KW-1185">Reference proteome</keyword>
<reference evidence="1 2" key="1">
    <citation type="submission" date="2022-09" db="EMBL/GenBank/DDBJ databases">
        <authorList>
            <person name="Han X.L."/>
            <person name="Wang Q."/>
            <person name="Lu T."/>
        </authorList>
    </citation>
    <scope>NUCLEOTIDE SEQUENCE [LARGE SCALE GENOMIC DNA]</scope>
    <source>
        <strain evidence="1 2">WQ 127069</strain>
    </source>
</reference>
<sequence>MRKRFVIEAVMIAVYGEMLVPSQAVEYLVPYTTISELYEMIESKEPVMPLSIDEAHVRSKISELIAMLEEPFNKKKLERALATPWGKSPPLPFNDNVSFTVVNAYDNTEYGEEFDPIETELILTSLREKAPIMTDQPDLVDRIIEARLPVHIFDMDDFEFAVEEDANPV</sequence>
<evidence type="ECO:0000313" key="1">
    <source>
        <dbReference type="EMBL" id="MCU6795475.1"/>
    </source>
</evidence>
<accession>A0ABT2ULE9</accession>
<name>A0ABT2ULE9_9BACL</name>
<comment type="caution">
    <text evidence="1">The sequence shown here is derived from an EMBL/GenBank/DDBJ whole genome shotgun (WGS) entry which is preliminary data.</text>
</comment>
<dbReference type="RefSeq" id="WP_262686404.1">
    <property type="nucleotide sequence ID" value="NZ_JAOQIO010000094.1"/>
</dbReference>
<gene>
    <name evidence="1" type="ORF">OB236_25510</name>
</gene>